<dbReference type="CDD" id="cd00067">
    <property type="entry name" value="GAL4"/>
    <property type="match status" value="1"/>
</dbReference>
<dbReference type="InterPro" id="IPR021858">
    <property type="entry name" value="Fun_TF"/>
</dbReference>
<dbReference type="RefSeq" id="XP_025491995.1">
    <property type="nucleotide sequence ID" value="XM_025631395.1"/>
</dbReference>
<dbReference type="InterPro" id="IPR001138">
    <property type="entry name" value="Zn2Cys6_DnaBD"/>
</dbReference>
<dbReference type="GO" id="GO:0045944">
    <property type="term" value="P:positive regulation of transcription by RNA polymerase II"/>
    <property type="evidence" value="ECO:0007669"/>
    <property type="project" value="TreeGrafter"/>
</dbReference>
<dbReference type="GeneID" id="37134136"/>
<dbReference type="GO" id="GO:0000976">
    <property type="term" value="F:transcription cis-regulatory region binding"/>
    <property type="evidence" value="ECO:0007669"/>
    <property type="project" value="TreeGrafter"/>
</dbReference>
<evidence type="ECO:0000259" key="6">
    <source>
        <dbReference type="PROSITE" id="PS50048"/>
    </source>
</evidence>
<protein>
    <recommendedName>
        <fullName evidence="6">Zn(2)-C6 fungal-type domain-containing protein</fullName>
    </recommendedName>
</protein>
<keyword evidence="2" id="KW-0805">Transcription regulation</keyword>
<dbReference type="PANTHER" id="PTHR37534:SF49">
    <property type="entry name" value="LYSINE BIOSYNTHESIS REGULATORY PROTEIN LYS14"/>
    <property type="match status" value="1"/>
</dbReference>
<evidence type="ECO:0000256" key="4">
    <source>
        <dbReference type="ARBA" id="ARBA00023163"/>
    </source>
</evidence>
<dbReference type="GO" id="GO:0000981">
    <property type="term" value="F:DNA-binding transcription factor activity, RNA polymerase II-specific"/>
    <property type="evidence" value="ECO:0007669"/>
    <property type="project" value="InterPro"/>
</dbReference>
<feature type="domain" description="Zn(2)-C6 fungal-type" evidence="6">
    <location>
        <begin position="16"/>
        <end position="46"/>
    </location>
</feature>
<proteinExistence type="predicted"/>
<comment type="subcellular location">
    <subcellularLocation>
        <location evidence="1">Nucleus</location>
    </subcellularLocation>
</comment>
<dbReference type="Pfam" id="PF11951">
    <property type="entry name" value="Fungal_trans_2"/>
    <property type="match status" value="1"/>
</dbReference>
<evidence type="ECO:0000256" key="3">
    <source>
        <dbReference type="ARBA" id="ARBA00023125"/>
    </source>
</evidence>
<dbReference type="STRING" id="1448315.A0A319C8Q2"/>
<dbReference type="InterPro" id="IPR036864">
    <property type="entry name" value="Zn2-C6_fun-type_DNA-bd_sf"/>
</dbReference>
<dbReference type="OrthoDB" id="5069333at2759"/>
<dbReference type="Pfam" id="PF00172">
    <property type="entry name" value="Zn_clus"/>
    <property type="match status" value="1"/>
</dbReference>
<dbReference type="VEuPathDB" id="FungiDB:BO82DRAFT_283086"/>
<name>A0A319C8Q2_9EURO</name>
<dbReference type="PANTHER" id="PTHR37534">
    <property type="entry name" value="TRANSCRIPTIONAL ACTIVATOR PROTEIN UGA3"/>
    <property type="match status" value="1"/>
</dbReference>
<accession>A0A319C8Q2</accession>
<keyword evidence="3" id="KW-0238">DNA-binding</keyword>
<keyword evidence="8" id="KW-1185">Reference proteome</keyword>
<keyword evidence="4" id="KW-0804">Transcription</keyword>
<dbReference type="GO" id="GO:0005634">
    <property type="term" value="C:nucleus"/>
    <property type="evidence" value="ECO:0007669"/>
    <property type="project" value="UniProtKB-SubCell"/>
</dbReference>
<dbReference type="SMART" id="SM00066">
    <property type="entry name" value="GAL4"/>
    <property type="match status" value="1"/>
</dbReference>
<organism evidence="7 8">
    <name type="scientific">Aspergillus uvarum CBS 121591</name>
    <dbReference type="NCBI Taxonomy" id="1448315"/>
    <lineage>
        <taxon>Eukaryota</taxon>
        <taxon>Fungi</taxon>
        <taxon>Dikarya</taxon>
        <taxon>Ascomycota</taxon>
        <taxon>Pezizomycotina</taxon>
        <taxon>Eurotiomycetes</taxon>
        <taxon>Eurotiomycetidae</taxon>
        <taxon>Eurotiales</taxon>
        <taxon>Aspergillaceae</taxon>
        <taxon>Aspergillus</taxon>
        <taxon>Aspergillus subgen. Circumdati</taxon>
    </lineage>
</organism>
<keyword evidence="5" id="KW-0539">Nucleus</keyword>
<feature type="non-terminal residue" evidence="7">
    <location>
        <position position="1"/>
    </location>
</feature>
<sequence>EEHKAMSGPRTRSHRGCSNCRRSKVKCDEKQPVCTRCFQKDLSCTRGTLNLKWETDYRARGVAFGRTGVWRKDASKKPSQEKRNIPSTADQTILATPVIHPWSFVHADSQSLQQLLDHQDLVLMPARNVHGHSLRPALSTSPLWNHLNQSFLLDYYINQICPRTTPSSGSTSPFAAVILPYCQTASPVVIKALMALAACHWSQQDSRYAVHALKLKSQVVGEFRRRIASDDRGAFLLAPDPEVLVLIMLLCLYEIVDHCDRRWIVHLQGAKDIIRLRRQQPVSQTDARLPLPTVPPRDPISKFVELFFAFQDVMGRTACAKADLFGPSYWSEGDVTINDWMGCSPALVSILFAIMDLSRNRRGMMASASEELTFRARASNLQRRLDNLVQTPAVEREDETLSRVAELKRLTCSVYIRSALHGARPCDPAVKAIVHQILAGLSVLVAQGSASQAMMWPLFVAAVELDPLDDLVVENPSLSMADEKGGRRLVLRLLMEMAKTSVSSVARMRAVIEGVWQRRDFQLHTMEDRKMGRFSDLNDWEVFVVPGSDALSLV</sequence>
<gene>
    <name evidence="7" type="ORF">BO82DRAFT_283086</name>
</gene>
<dbReference type="PROSITE" id="PS00463">
    <property type="entry name" value="ZN2_CY6_FUNGAL_1"/>
    <property type="match status" value="1"/>
</dbReference>
<dbReference type="SUPFAM" id="SSF57701">
    <property type="entry name" value="Zn2/Cys6 DNA-binding domain"/>
    <property type="match status" value="1"/>
</dbReference>
<dbReference type="PROSITE" id="PS50048">
    <property type="entry name" value="ZN2_CY6_FUNGAL_2"/>
    <property type="match status" value="1"/>
</dbReference>
<dbReference type="AlphaFoldDB" id="A0A319C8Q2"/>
<evidence type="ECO:0000256" key="1">
    <source>
        <dbReference type="ARBA" id="ARBA00004123"/>
    </source>
</evidence>
<evidence type="ECO:0000256" key="5">
    <source>
        <dbReference type="ARBA" id="ARBA00023242"/>
    </source>
</evidence>
<evidence type="ECO:0000256" key="2">
    <source>
        <dbReference type="ARBA" id="ARBA00023015"/>
    </source>
</evidence>
<reference evidence="7 8" key="1">
    <citation type="submission" date="2016-12" db="EMBL/GenBank/DDBJ databases">
        <title>The genomes of Aspergillus section Nigri reveals drivers in fungal speciation.</title>
        <authorList>
            <consortium name="DOE Joint Genome Institute"/>
            <person name="Vesth T.C."/>
            <person name="Nybo J."/>
            <person name="Theobald S."/>
            <person name="Brandl J."/>
            <person name="Frisvad J.C."/>
            <person name="Nielsen K.F."/>
            <person name="Lyhne E.K."/>
            <person name="Kogle M.E."/>
            <person name="Kuo A."/>
            <person name="Riley R."/>
            <person name="Clum A."/>
            <person name="Nolan M."/>
            <person name="Lipzen A."/>
            <person name="Salamov A."/>
            <person name="Henrissat B."/>
            <person name="Wiebenga A."/>
            <person name="De Vries R.P."/>
            <person name="Grigoriev I.V."/>
            <person name="Mortensen U.H."/>
            <person name="Andersen M.R."/>
            <person name="Baker S.E."/>
        </authorList>
    </citation>
    <scope>NUCLEOTIDE SEQUENCE [LARGE SCALE GENOMIC DNA]</scope>
    <source>
        <strain evidence="7 8">CBS 121591</strain>
    </source>
</reference>
<dbReference type="GO" id="GO:0008270">
    <property type="term" value="F:zinc ion binding"/>
    <property type="evidence" value="ECO:0007669"/>
    <property type="project" value="InterPro"/>
</dbReference>
<dbReference type="Proteomes" id="UP000248340">
    <property type="component" value="Unassembled WGS sequence"/>
</dbReference>
<dbReference type="EMBL" id="KZ821699">
    <property type="protein sequence ID" value="PYH81795.1"/>
    <property type="molecule type" value="Genomic_DNA"/>
</dbReference>
<evidence type="ECO:0000313" key="7">
    <source>
        <dbReference type="EMBL" id="PYH81795.1"/>
    </source>
</evidence>
<evidence type="ECO:0000313" key="8">
    <source>
        <dbReference type="Proteomes" id="UP000248340"/>
    </source>
</evidence>
<dbReference type="Gene3D" id="4.10.240.10">
    <property type="entry name" value="Zn(2)-C6 fungal-type DNA-binding domain"/>
    <property type="match status" value="1"/>
</dbReference>